<accession>A0A2J6S9P0</accession>
<feature type="region of interest" description="Disordered" evidence="1">
    <location>
        <begin position="69"/>
        <end position="93"/>
    </location>
</feature>
<evidence type="ECO:0000256" key="1">
    <source>
        <dbReference type="SAM" id="MobiDB-lite"/>
    </source>
</evidence>
<evidence type="ECO:0000313" key="2">
    <source>
        <dbReference type="EMBL" id="PMD47478.1"/>
    </source>
</evidence>
<organism evidence="2 3">
    <name type="scientific">Hyaloscypha variabilis (strain UAMH 11265 / GT02V1 / F)</name>
    <name type="common">Meliniomyces variabilis</name>
    <dbReference type="NCBI Taxonomy" id="1149755"/>
    <lineage>
        <taxon>Eukaryota</taxon>
        <taxon>Fungi</taxon>
        <taxon>Dikarya</taxon>
        <taxon>Ascomycota</taxon>
        <taxon>Pezizomycotina</taxon>
        <taxon>Leotiomycetes</taxon>
        <taxon>Helotiales</taxon>
        <taxon>Hyaloscyphaceae</taxon>
        <taxon>Hyaloscypha</taxon>
        <taxon>Hyaloscypha variabilis</taxon>
    </lineage>
</organism>
<evidence type="ECO:0000313" key="3">
    <source>
        <dbReference type="Proteomes" id="UP000235786"/>
    </source>
</evidence>
<dbReference type="Proteomes" id="UP000235786">
    <property type="component" value="Unassembled WGS sequence"/>
</dbReference>
<sequence>MSAPTSLPQFETISACAALSILGVVWCVDLTRVIAIGTVLVFADLGGETAVAEEIGAFGKLFEAFVGGGGRDTGDKGGESGEGYGEEKLWRAN</sequence>
<gene>
    <name evidence="2" type="ORF">L207DRAFT_576255</name>
</gene>
<dbReference type="AlphaFoldDB" id="A0A2J6S9P0"/>
<name>A0A2J6S9P0_HYAVF</name>
<feature type="compositionally biased region" description="Basic and acidic residues" evidence="1">
    <location>
        <begin position="72"/>
        <end position="93"/>
    </location>
</feature>
<keyword evidence="3" id="KW-1185">Reference proteome</keyword>
<protein>
    <submittedName>
        <fullName evidence="2">Uncharacterized protein</fullName>
    </submittedName>
</protein>
<proteinExistence type="predicted"/>
<dbReference type="EMBL" id="KZ613938">
    <property type="protein sequence ID" value="PMD47478.1"/>
    <property type="molecule type" value="Genomic_DNA"/>
</dbReference>
<reference evidence="2 3" key="1">
    <citation type="submission" date="2016-04" db="EMBL/GenBank/DDBJ databases">
        <title>A degradative enzymes factory behind the ericoid mycorrhizal symbiosis.</title>
        <authorList>
            <consortium name="DOE Joint Genome Institute"/>
            <person name="Martino E."/>
            <person name="Morin E."/>
            <person name="Grelet G."/>
            <person name="Kuo A."/>
            <person name="Kohler A."/>
            <person name="Daghino S."/>
            <person name="Barry K."/>
            <person name="Choi C."/>
            <person name="Cichocki N."/>
            <person name="Clum A."/>
            <person name="Copeland A."/>
            <person name="Hainaut M."/>
            <person name="Haridas S."/>
            <person name="Labutti K."/>
            <person name="Lindquist E."/>
            <person name="Lipzen A."/>
            <person name="Khouja H.-R."/>
            <person name="Murat C."/>
            <person name="Ohm R."/>
            <person name="Olson A."/>
            <person name="Spatafora J."/>
            <person name="Veneault-Fourrey C."/>
            <person name="Henrissat B."/>
            <person name="Grigoriev I."/>
            <person name="Martin F."/>
            <person name="Perotto S."/>
        </authorList>
    </citation>
    <scope>NUCLEOTIDE SEQUENCE [LARGE SCALE GENOMIC DNA]</scope>
    <source>
        <strain evidence="2 3">F</strain>
    </source>
</reference>